<sequence length="83" mass="9393">MLSIQELGKTESIFIANVKFAINYHACIPTSPSTSPDLSHTKNRQVQKGFASGNHKIDQDPNVGQKVNMLQTFLFFRKKIIWS</sequence>
<reference evidence="1" key="1">
    <citation type="submission" date="2018-02" db="EMBL/GenBank/DDBJ databases">
        <title>Rhizophora mucronata_Transcriptome.</title>
        <authorList>
            <person name="Meera S.P."/>
            <person name="Sreeshan A."/>
            <person name="Augustine A."/>
        </authorList>
    </citation>
    <scope>NUCLEOTIDE SEQUENCE</scope>
    <source>
        <tissue evidence="1">Leaf</tissue>
    </source>
</reference>
<proteinExistence type="predicted"/>
<protein>
    <submittedName>
        <fullName evidence="1">Uncharacterized protein</fullName>
    </submittedName>
</protein>
<dbReference type="AlphaFoldDB" id="A0A2P2Q9T4"/>
<evidence type="ECO:0000313" key="1">
    <source>
        <dbReference type="EMBL" id="MBX63736.1"/>
    </source>
</evidence>
<name>A0A2P2Q9T4_RHIMU</name>
<dbReference type="EMBL" id="GGEC01083252">
    <property type="protein sequence ID" value="MBX63736.1"/>
    <property type="molecule type" value="Transcribed_RNA"/>
</dbReference>
<organism evidence="1">
    <name type="scientific">Rhizophora mucronata</name>
    <name type="common">Asiatic mangrove</name>
    <dbReference type="NCBI Taxonomy" id="61149"/>
    <lineage>
        <taxon>Eukaryota</taxon>
        <taxon>Viridiplantae</taxon>
        <taxon>Streptophyta</taxon>
        <taxon>Embryophyta</taxon>
        <taxon>Tracheophyta</taxon>
        <taxon>Spermatophyta</taxon>
        <taxon>Magnoliopsida</taxon>
        <taxon>eudicotyledons</taxon>
        <taxon>Gunneridae</taxon>
        <taxon>Pentapetalae</taxon>
        <taxon>rosids</taxon>
        <taxon>fabids</taxon>
        <taxon>Malpighiales</taxon>
        <taxon>Rhizophoraceae</taxon>
        <taxon>Rhizophora</taxon>
    </lineage>
</organism>
<accession>A0A2P2Q9T4</accession>